<reference evidence="7" key="1">
    <citation type="submission" date="2007-04" db="EMBL/GenBank/DDBJ databases">
        <title>Annotation of Pediculus humanus corporis strain USDA.</title>
        <authorList>
            <person name="Kirkness E."/>
            <person name="Hannick L."/>
            <person name="Hass B."/>
            <person name="Bruggner R."/>
            <person name="Lawson D."/>
            <person name="Bidwell S."/>
            <person name="Joardar V."/>
            <person name="Caler E."/>
            <person name="Walenz B."/>
            <person name="Inman J."/>
            <person name="Schobel S."/>
            <person name="Galinsky K."/>
            <person name="Amedeo P."/>
            <person name="Strausberg R."/>
        </authorList>
    </citation>
    <scope>NUCLEOTIDE SEQUENCE</scope>
    <source>
        <strain evidence="7">USDA</strain>
    </source>
</reference>
<accession>E0VL72</accession>
<feature type="transmembrane region" description="Helical" evidence="5">
    <location>
        <begin position="16"/>
        <end position="36"/>
    </location>
</feature>
<reference evidence="8" key="3">
    <citation type="submission" date="2020-05" db="UniProtKB">
        <authorList>
            <consortium name="EnsemblMetazoa"/>
        </authorList>
    </citation>
    <scope>IDENTIFICATION</scope>
    <source>
        <strain evidence="8">USDA</strain>
    </source>
</reference>
<dbReference type="RefSeq" id="XP_002426866.1">
    <property type="nucleotide sequence ID" value="XM_002426821.1"/>
</dbReference>
<keyword evidence="2 5" id="KW-0812">Transmembrane</keyword>
<dbReference type="EMBL" id="DS235271">
    <property type="protein sequence ID" value="EEB14128.1"/>
    <property type="molecule type" value="Genomic_DNA"/>
</dbReference>
<dbReference type="InterPro" id="IPR050186">
    <property type="entry name" value="TPT_transporter"/>
</dbReference>
<sequence>MINLSVSKFSSITKKYFTIASVVTAYWIISISVVFINKTLFSSNYININSPLFVTWTQCITSVIICYVWKKLSEINPRKIKFPQSKTFALKTIKTILPVSFLFVLTIGFSNLALSFVEVSFYFISRSLTTVFNICLSYLILHQTTSKKSICCCCIIIFGFFLGVDQENVVGSFSLKGTLFGVFGSLSLSLYSIYTKKVLNELDNQVILLSYYINIYSSILFIPFIILNGELTNLYSFNFNDYYFWFLTVIGGTFGFLIGFVTALQIKVTSPLTHNISGTAKACAQTVVATYWYDEVKPLLWWFSNFVVLFGSAAYARVKQLEMIKT</sequence>
<evidence type="ECO:0000313" key="7">
    <source>
        <dbReference type="EMBL" id="EEB14128.1"/>
    </source>
</evidence>
<dbReference type="EnsemblMetazoa" id="PHUM283340-RA">
    <property type="protein sequence ID" value="PHUM283340-PA"/>
    <property type="gene ID" value="PHUM283340"/>
</dbReference>
<dbReference type="OMA" id="WWTSNIV"/>
<dbReference type="OrthoDB" id="5547497at2759"/>
<dbReference type="EMBL" id="AAZO01003289">
    <property type="status" value="NOT_ANNOTATED_CDS"/>
    <property type="molecule type" value="Genomic_DNA"/>
</dbReference>
<dbReference type="GO" id="GO:0016020">
    <property type="term" value="C:membrane"/>
    <property type="evidence" value="ECO:0007669"/>
    <property type="project" value="UniProtKB-SubCell"/>
</dbReference>
<evidence type="ECO:0000256" key="2">
    <source>
        <dbReference type="ARBA" id="ARBA00022692"/>
    </source>
</evidence>
<keyword evidence="3 5" id="KW-1133">Transmembrane helix</keyword>
<comment type="subcellular location">
    <subcellularLocation>
        <location evidence="1">Membrane</location>
        <topology evidence="1">Multi-pass membrane protein</topology>
    </subcellularLocation>
</comment>
<dbReference type="InParanoid" id="E0VL72"/>
<name>E0VL72_PEDHC</name>
<gene>
    <name evidence="8" type="primary">8229490</name>
    <name evidence="7" type="ORF">Phum_PHUM283340</name>
</gene>
<dbReference type="STRING" id="121224.E0VL72"/>
<feature type="transmembrane region" description="Helical" evidence="5">
    <location>
        <begin position="170"/>
        <end position="194"/>
    </location>
</feature>
<evidence type="ECO:0000256" key="3">
    <source>
        <dbReference type="ARBA" id="ARBA00022989"/>
    </source>
</evidence>
<keyword evidence="9" id="KW-1185">Reference proteome</keyword>
<feature type="transmembrane region" description="Helical" evidence="5">
    <location>
        <begin position="242"/>
        <end position="264"/>
    </location>
</feature>
<keyword evidence="4 5" id="KW-0472">Membrane</keyword>
<evidence type="ECO:0000259" key="6">
    <source>
        <dbReference type="Pfam" id="PF03151"/>
    </source>
</evidence>
<dbReference type="HOGENOM" id="CLU_044894_1_0_1"/>
<feature type="transmembrane region" description="Helical" evidence="5">
    <location>
        <begin position="299"/>
        <end position="318"/>
    </location>
</feature>
<dbReference type="InterPro" id="IPR004853">
    <property type="entry name" value="Sugar_P_trans_dom"/>
</dbReference>
<evidence type="ECO:0000313" key="9">
    <source>
        <dbReference type="Proteomes" id="UP000009046"/>
    </source>
</evidence>
<feature type="transmembrane region" description="Helical" evidence="5">
    <location>
        <begin position="206"/>
        <end position="227"/>
    </location>
</feature>
<dbReference type="GeneID" id="8229490"/>
<dbReference type="PANTHER" id="PTHR11132">
    <property type="entry name" value="SOLUTE CARRIER FAMILY 35"/>
    <property type="match status" value="1"/>
</dbReference>
<protein>
    <recommendedName>
        <fullName evidence="6">Sugar phosphate transporter domain-containing protein</fullName>
    </recommendedName>
</protein>
<dbReference type="FunCoup" id="E0VL72">
    <property type="interactions" value="374"/>
</dbReference>
<dbReference type="eggNOG" id="KOG1442">
    <property type="taxonomic scope" value="Eukaryota"/>
</dbReference>
<feature type="transmembrane region" description="Helical" evidence="5">
    <location>
        <begin position="123"/>
        <end position="141"/>
    </location>
</feature>
<feature type="transmembrane region" description="Helical" evidence="5">
    <location>
        <begin position="96"/>
        <end position="117"/>
    </location>
</feature>
<evidence type="ECO:0000256" key="5">
    <source>
        <dbReference type="SAM" id="Phobius"/>
    </source>
</evidence>
<evidence type="ECO:0000256" key="4">
    <source>
        <dbReference type="ARBA" id="ARBA00023136"/>
    </source>
</evidence>
<dbReference type="SUPFAM" id="SSF103481">
    <property type="entry name" value="Multidrug resistance efflux transporter EmrE"/>
    <property type="match status" value="1"/>
</dbReference>
<dbReference type="KEGG" id="phu:Phum_PHUM283340"/>
<dbReference type="Proteomes" id="UP000009046">
    <property type="component" value="Unassembled WGS sequence"/>
</dbReference>
<dbReference type="Pfam" id="PF03151">
    <property type="entry name" value="TPT"/>
    <property type="match status" value="1"/>
</dbReference>
<reference evidence="7" key="2">
    <citation type="submission" date="2007-04" db="EMBL/GenBank/DDBJ databases">
        <title>The genome of the human body louse.</title>
        <authorList>
            <consortium name="The Human Body Louse Genome Consortium"/>
            <person name="Kirkness E."/>
            <person name="Walenz B."/>
            <person name="Hass B."/>
            <person name="Bruggner R."/>
            <person name="Strausberg R."/>
        </authorList>
    </citation>
    <scope>NUCLEOTIDE SEQUENCE</scope>
    <source>
        <strain evidence="7">USDA</strain>
    </source>
</reference>
<evidence type="ECO:0000256" key="1">
    <source>
        <dbReference type="ARBA" id="ARBA00004141"/>
    </source>
</evidence>
<organism>
    <name type="scientific">Pediculus humanus subsp. corporis</name>
    <name type="common">Body louse</name>
    <dbReference type="NCBI Taxonomy" id="121224"/>
    <lineage>
        <taxon>Eukaryota</taxon>
        <taxon>Metazoa</taxon>
        <taxon>Ecdysozoa</taxon>
        <taxon>Arthropoda</taxon>
        <taxon>Hexapoda</taxon>
        <taxon>Insecta</taxon>
        <taxon>Pterygota</taxon>
        <taxon>Neoptera</taxon>
        <taxon>Paraneoptera</taxon>
        <taxon>Psocodea</taxon>
        <taxon>Troctomorpha</taxon>
        <taxon>Phthiraptera</taxon>
        <taxon>Anoplura</taxon>
        <taxon>Pediculidae</taxon>
        <taxon>Pediculus</taxon>
    </lineage>
</organism>
<feature type="domain" description="Sugar phosphate transporter" evidence="6">
    <location>
        <begin position="19"/>
        <end position="284"/>
    </location>
</feature>
<dbReference type="AlphaFoldDB" id="E0VL72"/>
<feature type="transmembrane region" description="Helical" evidence="5">
    <location>
        <begin position="148"/>
        <end position="164"/>
    </location>
</feature>
<evidence type="ECO:0000313" key="8">
    <source>
        <dbReference type="EnsemblMetazoa" id="PHUM283340-PA"/>
    </source>
</evidence>
<dbReference type="InterPro" id="IPR037185">
    <property type="entry name" value="EmrE-like"/>
</dbReference>
<proteinExistence type="predicted"/>
<feature type="transmembrane region" description="Helical" evidence="5">
    <location>
        <begin position="48"/>
        <end position="69"/>
    </location>
</feature>
<dbReference type="VEuPathDB" id="VectorBase:PHUM283340"/>
<dbReference type="CTD" id="8229490"/>